<gene>
    <name evidence="3" type="primary">RvY_08806-1</name>
    <name evidence="3" type="synonym">RvY_08806.1</name>
    <name evidence="3" type="ORF">RvY_08806</name>
</gene>
<protein>
    <recommendedName>
        <fullName evidence="2">Reverse transcriptase domain-containing protein</fullName>
    </recommendedName>
</protein>
<dbReference type="OrthoDB" id="6625298at2759"/>
<evidence type="ECO:0000259" key="2">
    <source>
        <dbReference type="PROSITE" id="PS50878"/>
    </source>
</evidence>
<evidence type="ECO:0000313" key="3">
    <source>
        <dbReference type="EMBL" id="GAU97528.1"/>
    </source>
</evidence>
<dbReference type="Pfam" id="PF00078">
    <property type="entry name" value="RVT_1"/>
    <property type="match status" value="1"/>
</dbReference>
<dbReference type="SUPFAM" id="SSF56672">
    <property type="entry name" value="DNA/RNA polymerases"/>
    <property type="match status" value="1"/>
</dbReference>
<evidence type="ECO:0000313" key="4">
    <source>
        <dbReference type="Proteomes" id="UP000186922"/>
    </source>
</evidence>
<reference evidence="3 4" key="1">
    <citation type="journal article" date="2016" name="Nat. Commun.">
        <title>Extremotolerant tardigrade genome and improved radiotolerance of human cultured cells by tardigrade-unique protein.</title>
        <authorList>
            <person name="Hashimoto T."/>
            <person name="Horikawa D.D."/>
            <person name="Saito Y."/>
            <person name="Kuwahara H."/>
            <person name="Kozuka-Hata H."/>
            <person name="Shin-I T."/>
            <person name="Minakuchi Y."/>
            <person name="Ohishi K."/>
            <person name="Motoyama A."/>
            <person name="Aizu T."/>
            <person name="Enomoto A."/>
            <person name="Kondo K."/>
            <person name="Tanaka S."/>
            <person name="Hara Y."/>
            <person name="Koshikawa S."/>
            <person name="Sagara H."/>
            <person name="Miura T."/>
            <person name="Yokobori S."/>
            <person name="Miyagawa K."/>
            <person name="Suzuki Y."/>
            <person name="Kubo T."/>
            <person name="Oyama M."/>
            <person name="Kohara Y."/>
            <person name="Fujiyama A."/>
            <person name="Arakawa K."/>
            <person name="Katayama T."/>
            <person name="Toyoda A."/>
            <person name="Kunieda T."/>
        </authorList>
    </citation>
    <scope>NUCLEOTIDE SEQUENCE [LARGE SCALE GENOMIC DNA]</scope>
    <source>
        <strain evidence="3 4">YOKOZUNA-1</strain>
    </source>
</reference>
<dbReference type="Proteomes" id="UP000186922">
    <property type="component" value="Unassembled WGS sequence"/>
</dbReference>
<evidence type="ECO:0000256" key="1">
    <source>
        <dbReference type="SAM" id="MobiDB-lite"/>
    </source>
</evidence>
<accession>A0A1D1VGC1</accession>
<organism evidence="3 4">
    <name type="scientific">Ramazzottius varieornatus</name>
    <name type="common">Water bear</name>
    <name type="synonym">Tardigrade</name>
    <dbReference type="NCBI Taxonomy" id="947166"/>
    <lineage>
        <taxon>Eukaryota</taxon>
        <taxon>Metazoa</taxon>
        <taxon>Ecdysozoa</taxon>
        <taxon>Tardigrada</taxon>
        <taxon>Eutardigrada</taxon>
        <taxon>Parachela</taxon>
        <taxon>Hypsibioidea</taxon>
        <taxon>Ramazzottiidae</taxon>
        <taxon>Ramazzottius</taxon>
    </lineage>
</organism>
<proteinExistence type="predicted"/>
<dbReference type="EMBL" id="BDGG01000004">
    <property type="protein sequence ID" value="GAU97528.1"/>
    <property type="molecule type" value="Genomic_DNA"/>
</dbReference>
<dbReference type="PROSITE" id="PS50878">
    <property type="entry name" value="RT_POL"/>
    <property type="match status" value="1"/>
</dbReference>
<dbReference type="InterPro" id="IPR043502">
    <property type="entry name" value="DNA/RNA_pol_sf"/>
</dbReference>
<sequence length="837" mass="93927">MLQWKASFLRLRNGREVDPKELDQLMSEFSDELSKCIDFLPGPRNPNKKYTGIRKKTIRRKSRVGYGTSSNPSRTSKREKAEKKEQLTYDQVQFDYYNQRRRVIRAVAGSGGKSCQIKIEKLVEAFEPRFATEKTNERAMYQSISDEEQAAIDAQFESTLSISDVRDAVKRIAVDSAAGPDRVLVRVIKQEAVMEVLAVIAAVLLEMNATKEHPLPSVLQLALTVLIHKGGDVTDGNNYRPISICSARRRVLERVVDRHLRRYGSVSRFRQGFTSAPGTHVNASILGSVSKKAQAEQSTVVVVLLDIKQAFEGILHVHLKKTLRASPLPTLVRNLILSLQGSNRTQLQVGGQRSSAIPVKKGVFQGVPLSPMLYNMSTDYVTRNMTEAPIAEEYGFPLCEGEQPVTFLGFADDSTVVGKSREEAIQLTEMAIGLFKEIGLEVSPTKSKAIVVENGVMSEVPLYLSSGAVIEATKKGEKVRYLGATVTDQLDFDQGEVIKQLTDQVDRLVHFAHLHADQKLNLLNQWLLPSIIYPLQTAPTNTILKVFLQTVDKIVKSTVREILQLPSDTAEAFMYAPRKYRGLGLMRAIWESQLQHISICHALLRDGNRYVVNVRDVAGEIETSIAALSIPPEKVPPRYNEYGGPVKPTRKIREELRTREFVRWSQMDRAAGVHQYRVHTQSNKWVYNRCGLTNAEWISCLKMTVNGVPVRSLHGRSKDGPACRAPGCEAERETLSHVLGSCHKGNLLRNARHNKIRTMIAEALRGKDGLEVYEEVPCIAENDSSRRVDIIIIDRGKSQAWIVDPIVRYEGGDQQATEVDNEKKRICEPCVRDLKRK</sequence>
<feature type="region of interest" description="Disordered" evidence="1">
    <location>
        <begin position="61"/>
        <end position="84"/>
    </location>
</feature>
<dbReference type="PANTHER" id="PTHR19446">
    <property type="entry name" value="REVERSE TRANSCRIPTASES"/>
    <property type="match status" value="1"/>
</dbReference>
<dbReference type="CDD" id="cd01650">
    <property type="entry name" value="RT_nLTR_like"/>
    <property type="match status" value="1"/>
</dbReference>
<dbReference type="InterPro" id="IPR000477">
    <property type="entry name" value="RT_dom"/>
</dbReference>
<dbReference type="STRING" id="947166.A0A1D1VGC1"/>
<name>A0A1D1VGC1_RAMVA</name>
<dbReference type="AlphaFoldDB" id="A0A1D1VGC1"/>
<keyword evidence="4" id="KW-1185">Reference proteome</keyword>
<comment type="caution">
    <text evidence="3">The sequence shown here is derived from an EMBL/GenBank/DDBJ whole genome shotgun (WGS) entry which is preliminary data.</text>
</comment>
<feature type="domain" description="Reverse transcriptase" evidence="2">
    <location>
        <begin position="208"/>
        <end position="486"/>
    </location>
</feature>